<keyword evidence="4" id="KW-1185">Reference proteome</keyword>
<name>A0A1M5DTA7_VIBGA</name>
<dbReference type="Gene3D" id="1.25.40.10">
    <property type="entry name" value="Tetratricopeptide repeat domain"/>
    <property type="match status" value="1"/>
</dbReference>
<evidence type="ECO:0000313" key="4">
    <source>
        <dbReference type="Proteomes" id="UP000184159"/>
    </source>
</evidence>
<feature type="chain" id="PRO_5012025031" evidence="2">
    <location>
        <begin position="22"/>
        <end position="468"/>
    </location>
</feature>
<dbReference type="AlphaFoldDB" id="A0A1M5DTA7"/>
<feature type="signal peptide" evidence="2">
    <location>
        <begin position="1"/>
        <end position="21"/>
    </location>
</feature>
<dbReference type="SMART" id="SM00028">
    <property type="entry name" value="TPR"/>
    <property type="match status" value="2"/>
</dbReference>
<dbReference type="Proteomes" id="UP000184159">
    <property type="component" value="Unassembled WGS sequence"/>
</dbReference>
<evidence type="ECO:0000256" key="2">
    <source>
        <dbReference type="SAM" id="SignalP"/>
    </source>
</evidence>
<dbReference type="RefSeq" id="WP_072960987.1">
    <property type="nucleotide sequence ID" value="NZ_FQUH01000015.1"/>
</dbReference>
<keyword evidence="2" id="KW-0732">Signal</keyword>
<dbReference type="InterPro" id="IPR019734">
    <property type="entry name" value="TPR_rpt"/>
</dbReference>
<dbReference type="PROSITE" id="PS50005">
    <property type="entry name" value="TPR"/>
    <property type="match status" value="1"/>
</dbReference>
<dbReference type="PROSITE" id="PS51257">
    <property type="entry name" value="PROKAR_LIPOPROTEIN"/>
    <property type="match status" value="1"/>
</dbReference>
<dbReference type="EMBL" id="FQUH01000015">
    <property type="protein sequence ID" value="SHF70180.1"/>
    <property type="molecule type" value="Genomic_DNA"/>
</dbReference>
<evidence type="ECO:0000256" key="1">
    <source>
        <dbReference type="PROSITE-ProRule" id="PRU00339"/>
    </source>
</evidence>
<proteinExistence type="predicted"/>
<keyword evidence="1" id="KW-0802">TPR repeat</keyword>
<feature type="repeat" description="TPR" evidence="1">
    <location>
        <begin position="209"/>
        <end position="242"/>
    </location>
</feature>
<accession>A0A1M5DTA7</accession>
<reference evidence="4" key="1">
    <citation type="submission" date="2016-11" db="EMBL/GenBank/DDBJ databases">
        <authorList>
            <person name="Varghese N."/>
            <person name="Submissions S."/>
        </authorList>
    </citation>
    <scope>NUCLEOTIDE SEQUENCE [LARGE SCALE GENOMIC DNA]</scope>
    <source>
        <strain evidence="4">DSM 21264</strain>
    </source>
</reference>
<dbReference type="SUPFAM" id="SSF48452">
    <property type="entry name" value="TPR-like"/>
    <property type="match status" value="1"/>
</dbReference>
<evidence type="ECO:0000313" key="3">
    <source>
        <dbReference type="EMBL" id="SHF70180.1"/>
    </source>
</evidence>
<protein>
    <submittedName>
        <fullName evidence="3">Uncharacterized protein</fullName>
    </submittedName>
</protein>
<sequence>MRIRIRDIAVICLALGSSACANFSAGNLFSHYSEQNQEMYQAVKQGDYQKASQELPDHLVGGKILDNLEKGRVYWLNKDVPESRSFLNLSDQAVRQQQDEAIVSISREAANAGSLFANDNLTAYVPADYELGFLHLYLALSYVYENQLEDALVELRRANQVQEKARNKRQAELIKERNRLKQEGIEPNLGGLMARYPSTGSTLQSIQNGYLFYLSGLLYEASGDLNDAYVDYRRALAVAPENTSVVQSTLRCAQKLGMNQDVVALRKKYGRLPRLSKHQGRVIIIQEQGVVDQQEGWQASLPIYDSLGRMNLYSVALPYYSDYQPSDALPMTLDGTTVAGQQLVDTNLMARKQLNERITSIVFRQILRLTLKNTLRQEASKDDNGGAEVANLVFNIWNTLTEQPDTRSWITLPGSVFSATKIVSAGEQTFTVGQQTYTFNVPAQGTTFVWLSRQGENAVIWHKQLGRL</sequence>
<organism evidence="3 4">
    <name type="scientific">Vibrio gazogenes DSM 21264 = NBRC 103151</name>
    <dbReference type="NCBI Taxonomy" id="1123492"/>
    <lineage>
        <taxon>Bacteria</taxon>
        <taxon>Pseudomonadati</taxon>
        <taxon>Pseudomonadota</taxon>
        <taxon>Gammaproteobacteria</taxon>
        <taxon>Vibrionales</taxon>
        <taxon>Vibrionaceae</taxon>
        <taxon>Vibrio</taxon>
    </lineage>
</organism>
<dbReference type="InterPro" id="IPR011990">
    <property type="entry name" value="TPR-like_helical_dom_sf"/>
</dbReference>
<gene>
    <name evidence="3" type="ORF">SAMN02745781_02965</name>
</gene>